<dbReference type="InterPro" id="IPR012341">
    <property type="entry name" value="6hp_glycosidase-like_sf"/>
</dbReference>
<reference evidence="3" key="1">
    <citation type="journal article" date="2014" name="Int. J. Syst. Evol. Microbiol.">
        <title>Complete genome sequence of Corynebacterium casei LMG S-19264T (=DSM 44701T), isolated from a smear-ripened cheese.</title>
        <authorList>
            <consortium name="US DOE Joint Genome Institute (JGI-PGF)"/>
            <person name="Walter F."/>
            <person name="Albersmeier A."/>
            <person name="Kalinowski J."/>
            <person name="Ruckert C."/>
        </authorList>
    </citation>
    <scope>NUCLEOTIDE SEQUENCE</scope>
    <source>
        <strain evidence="3">CGMCC 4.5737</strain>
    </source>
</reference>
<dbReference type="Pfam" id="PF25816">
    <property type="entry name" value="RamC_N"/>
    <property type="match status" value="1"/>
</dbReference>
<dbReference type="GO" id="GO:0004674">
    <property type="term" value="F:protein serine/threonine kinase activity"/>
    <property type="evidence" value="ECO:0007669"/>
    <property type="project" value="UniProtKB-KW"/>
</dbReference>
<dbReference type="SUPFAM" id="SSF56112">
    <property type="entry name" value="Protein kinase-like (PK-like)"/>
    <property type="match status" value="1"/>
</dbReference>
<evidence type="ECO:0000256" key="1">
    <source>
        <dbReference type="SAM" id="MobiDB-lite"/>
    </source>
</evidence>
<dbReference type="EMBL" id="BMMK01000017">
    <property type="protein sequence ID" value="GGM63176.1"/>
    <property type="molecule type" value="Genomic_DNA"/>
</dbReference>
<dbReference type="NCBIfam" id="NF038151">
    <property type="entry name" value="lanthi_synth_III"/>
    <property type="match status" value="1"/>
</dbReference>
<keyword evidence="3" id="KW-0808">Transferase</keyword>
<dbReference type="SUPFAM" id="SSF158745">
    <property type="entry name" value="LanC-like"/>
    <property type="match status" value="1"/>
</dbReference>
<keyword evidence="3" id="KW-0723">Serine/threonine-protein kinase</keyword>
<feature type="domain" description="Protein kinase" evidence="2">
    <location>
        <begin position="227"/>
        <end position="489"/>
    </location>
</feature>
<reference evidence="3" key="2">
    <citation type="submission" date="2020-09" db="EMBL/GenBank/DDBJ databases">
        <authorList>
            <person name="Sun Q."/>
            <person name="Zhou Y."/>
        </authorList>
    </citation>
    <scope>NUCLEOTIDE SEQUENCE</scope>
    <source>
        <strain evidence="3">CGMCC 4.5737</strain>
    </source>
</reference>
<organism evidence="3 4">
    <name type="scientific">Longimycelium tulufanense</name>
    <dbReference type="NCBI Taxonomy" id="907463"/>
    <lineage>
        <taxon>Bacteria</taxon>
        <taxon>Bacillati</taxon>
        <taxon>Actinomycetota</taxon>
        <taxon>Actinomycetes</taxon>
        <taxon>Pseudonocardiales</taxon>
        <taxon>Pseudonocardiaceae</taxon>
        <taxon>Longimycelium</taxon>
    </lineage>
</organism>
<dbReference type="InterPro" id="IPR057929">
    <property type="entry name" value="RamC_N"/>
</dbReference>
<dbReference type="AlphaFoldDB" id="A0A8J3C9Y9"/>
<dbReference type="Gene3D" id="1.50.10.10">
    <property type="match status" value="1"/>
</dbReference>
<dbReference type="SMART" id="SM01260">
    <property type="entry name" value="LANC_like"/>
    <property type="match status" value="1"/>
</dbReference>
<keyword evidence="3" id="KW-0418">Kinase</keyword>
<dbReference type="Gene3D" id="1.10.510.10">
    <property type="entry name" value="Transferase(Phosphotransferase) domain 1"/>
    <property type="match status" value="1"/>
</dbReference>
<dbReference type="RefSeq" id="WP_189059360.1">
    <property type="nucleotide sequence ID" value="NZ_BMMK01000017.1"/>
</dbReference>
<proteinExistence type="predicted"/>
<dbReference type="SMART" id="SM00220">
    <property type="entry name" value="S_TKc"/>
    <property type="match status" value="1"/>
</dbReference>
<evidence type="ECO:0000259" key="2">
    <source>
        <dbReference type="PROSITE" id="PS50011"/>
    </source>
</evidence>
<dbReference type="GO" id="GO:0031179">
    <property type="term" value="P:peptide modification"/>
    <property type="evidence" value="ECO:0007669"/>
    <property type="project" value="InterPro"/>
</dbReference>
<protein>
    <submittedName>
        <fullName evidence="3">Serine/threonine protein kinase</fullName>
    </submittedName>
</protein>
<dbReference type="CDD" id="cd04791">
    <property type="entry name" value="LanC_SerThrkinase"/>
    <property type="match status" value="1"/>
</dbReference>
<feature type="region of interest" description="Disordered" evidence="1">
    <location>
        <begin position="849"/>
        <end position="899"/>
    </location>
</feature>
<sequence length="899" mass="97797">MDARYEAFCFADPLFYEDPARANPDEPLFADSLPAVPIGWWQGSRDVWTVLHPHAVNLPAQGWKVHVSAALDNAERVLRVVWGYCVANRLAFKFLRGPRVLLARNSKYAARASGGKLVTIYPVDEAELARVLRELSAPLAGEHGPYILSDLRYGSGPLYVRWGGFAQRWTTDGDGHAVHAVARPDGKLVPDERKPYFVLPDWVTVPEFLEPHLAARKNGGDPNAFPYGVEAALHFSNGGGVYLATSSDGGDQVVLKEARPHAGLDRDGTDAVTRLNREHTVLERLAGIRGIPAVHDSFVAWEHHFLALERIPGTSLGRWLAREYPLSRPDGDPGKPTALRAYAERVQRIVARIERLIDAVHDRGLVFGDLHPHNILIDDNDQVGLVDFELASDIEQPRRPALGAAGFFAPADRVGPDTDRYALAALRLWFFLPLNVVTALDPDKVLSYVDLVRELFPVEPNYFGPVLTELAPRTRPDTARSTRRRRTEFDADPPNWSQVRRAIVDAIVASATPERRDRLFPGDIAQFTHGGAPFAYGAAGVLHALHVAGAGRFDKYERWLLDNIAAERPRRPGFYDGAHGVAYVLDELGYRTEAGDLVAAATPAVAELTDHGLGGGLAGVALNLLHLGRRWDSDDLVRHALAIGERLAGWAGHPGPPPARAKAGLLHGWSGPALLFLRLYEHTADPAWLAAADQALHRDLDECTERPDGTWQVRDGALRTLPYLEVGSAGIALVLGELATLAPAAGAVSMLDALLRSCRAGFVSQPGLFLGRAGLVAALTATARRRRDPRDEQLVWQHLRQLGWFAIPYRDGIAFPGNQLRRLSMDVGTGNAGVLLALAHALDGTPPLPFLRGTHGQRPATDGAAVPGRATGPTASSPANPGRHPDRPAPELVGTEESH</sequence>
<dbReference type="Pfam" id="PF00069">
    <property type="entry name" value="Pkinase"/>
    <property type="match status" value="1"/>
</dbReference>
<dbReference type="Gene3D" id="1.50.10.20">
    <property type="match status" value="1"/>
</dbReference>
<dbReference type="InterPro" id="IPR058053">
    <property type="entry name" value="RamC_C"/>
</dbReference>
<keyword evidence="4" id="KW-1185">Reference proteome</keyword>
<accession>A0A8J3C9Y9</accession>
<dbReference type="GO" id="GO:0005975">
    <property type="term" value="P:carbohydrate metabolic process"/>
    <property type="evidence" value="ECO:0007669"/>
    <property type="project" value="InterPro"/>
</dbReference>
<dbReference type="Proteomes" id="UP000637578">
    <property type="component" value="Unassembled WGS sequence"/>
</dbReference>
<dbReference type="GO" id="GO:0005524">
    <property type="term" value="F:ATP binding"/>
    <property type="evidence" value="ECO:0007669"/>
    <property type="project" value="InterPro"/>
</dbReference>
<dbReference type="InterPro" id="IPR000719">
    <property type="entry name" value="Prot_kinase_dom"/>
</dbReference>
<dbReference type="InterPro" id="IPR007822">
    <property type="entry name" value="LANC-like"/>
</dbReference>
<evidence type="ECO:0000313" key="4">
    <source>
        <dbReference type="Proteomes" id="UP000637578"/>
    </source>
</evidence>
<evidence type="ECO:0000313" key="3">
    <source>
        <dbReference type="EMBL" id="GGM63176.1"/>
    </source>
</evidence>
<dbReference type="InterPro" id="IPR011009">
    <property type="entry name" value="Kinase-like_dom_sf"/>
</dbReference>
<comment type="caution">
    <text evidence="3">The sequence shown here is derived from an EMBL/GenBank/DDBJ whole genome shotgun (WGS) entry which is preliminary data.</text>
</comment>
<gene>
    <name evidence="3" type="ORF">GCM10012275_37240</name>
</gene>
<dbReference type="InterPro" id="IPR053524">
    <property type="entry name" value="Aerial_hyphae_peptide-synth"/>
</dbReference>
<dbReference type="PROSITE" id="PS50011">
    <property type="entry name" value="PROTEIN_KINASE_DOM"/>
    <property type="match status" value="1"/>
</dbReference>
<name>A0A8J3C9Y9_9PSEU</name>